<dbReference type="STRING" id="74557.A0A1W0AAQ4"/>
<feature type="region of interest" description="Disordered" evidence="3">
    <location>
        <begin position="158"/>
        <end position="182"/>
    </location>
</feature>
<dbReference type="SUPFAM" id="SSF48452">
    <property type="entry name" value="TPR-like"/>
    <property type="match status" value="1"/>
</dbReference>
<gene>
    <name evidence="4" type="ORF">THRCLA_00599</name>
</gene>
<accession>A0A1W0AAQ4</accession>
<dbReference type="SMART" id="SM00028">
    <property type="entry name" value="TPR"/>
    <property type="match status" value="2"/>
</dbReference>
<keyword evidence="1" id="KW-0677">Repeat</keyword>
<dbReference type="OrthoDB" id="626167at2759"/>
<sequence length="901" mass="102092">MSTKNFLQRAVASQRLRGVLVDYEALCTSTLHEKAKEKEVQSHETVDETLAPLHQPTMFQNMRNLLQNMTKSETEHGRRIQQTLAGLPQFMQNRVLGSEKKDMGEEDTMSIEEQLQEKSVRKSVKAPVDVLKIEEAADADSPRAKYLDKMNVLKKKAKMNKQDVVSSGKDSSEDVSASKPSVLPTRKVNEGANEFLSYVDLRGLALSVIPPLAEYRQDEFHQFVEECDPDGVMSLEQAKLLPNAAPIEDVCTKMELLAKDIVVITSSENAISSAKAAGSLTCFLATKTRDSHYDCDFSIPNLREFKYVVEELNVNASQSLHLMEQDSLNEAAQVRAFYDDLCNGNDGLTINDFFKPLYFLQHATFTLVDAKAVYDLVKGKNKMGTMSLREYAMGLAKIAKIRYVSTPRTLSRLLADMNEWRKKAGIVAFHSESLLKKADTGFDTVRLQMLLPGAVEILSLYNHTIANAYHMYRGTCQRIAPITEKSLEIIPFDGVIDFLAGYFVHPEFISTEQVKEYIQTTCMYWHRFVEMNTIPSLTPLPQGLEMHYAQFLEFLCRVSHHVHLKLLHEEQGHLRKHIETSRLDHSLKALFDHMQFDPHVAVIQPIEKQIVKPSQIESMIQEIHSSLGALSERTSQVLKDHLVETGNGKEHKSWHDVVVIRDVLAIPSFSSSVRRKLECAFEYQNNGQFQMAWSMLHEAENELTKSSRFNVLDPESQLYFALIKGGIYESQKRDTDALHQYMEALGIVEGISEKHLGRSLVWNCLGGICYFIGSTLVALKCFDRALYLCEESFGNRHADTATALNNLACCFYTIGSVDHAIIHFNAALSVFQSSLATYHPRIAVVKRNVDMARRHQTTYFYIADFVLKFFRFLHDAGHVKSRGDLKYIIPGIVISYGIENK</sequence>
<evidence type="ECO:0000256" key="2">
    <source>
        <dbReference type="ARBA" id="ARBA00022803"/>
    </source>
</evidence>
<name>A0A1W0AAQ4_9STRA</name>
<dbReference type="PANTHER" id="PTHR45641">
    <property type="entry name" value="TETRATRICOPEPTIDE REPEAT PROTEIN (AFU_ORTHOLOGUE AFUA_6G03870)"/>
    <property type="match status" value="1"/>
</dbReference>
<dbReference type="InterPro" id="IPR011990">
    <property type="entry name" value="TPR-like_helical_dom_sf"/>
</dbReference>
<evidence type="ECO:0000313" key="4">
    <source>
        <dbReference type="EMBL" id="OQS07393.1"/>
    </source>
</evidence>
<dbReference type="Pfam" id="PF13424">
    <property type="entry name" value="TPR_12"/>
    <property type="match status" value="1"/>
</dbReference>
<comment type="caution">
    <text evidence="4">The sequence shown here is derived from an EMBL/GenBank/DDBJ whole genome shotgun (WGS) entry which is preliminary data.</text>
</comment>
<dbReference type="EMBL" id="JNBS01000243">
    <property type="protein sequence ID" value="OQS07393.1"/>
    <property type="molecule type" value="Genomic_DNA"/>
</dbReference>
<proteinExistence type="predicted"/>
<dbReference type="AlphaFoldDB" id="A0A1W0AAQ4"/>
<feature type="compositionally biased region" description="Polar residues" evidence="3">
    <location>
        <begin position="163"/>
        <end position="179"/>
    </location>
</feature>
<organism evidence="4 5">
    <name type="scientific">Thraustotheca clavata</name>
    <dbReference type="NCBI Taxonomy" id="74557"/>
    <lineage>
        <taxon>Eukaryota</taxon>
        <taxon>Sar</taxon>
        <taxon>Stramenopiles</taxon>
        <taxon>Oomycota</taxon>
        <taxon>Saprolegniomycetes</taxon>
        <taxon>Saprolegniales</taxon>
        <taxon>Achlyaceae</taxon>
        <taxon>Thraustotheca</taxon>
    </lineage>
</organism>
<protein>
    <submittedName>
        <fullName evidence="4">Uncharacterized protein</fullName>
    </submittedName>
</protein>
<dbReference type="InterPro" id="IPR019734">
    <property type="entry name" value="TPR_rpt"/>
</dbReference>
<evidence type="ECO:0000256" key="1">
    <source>
        <dbReference type="ARBA" id="ARBA00022737"/>
    </source>
</evidence>
<evidence type="ECO:0000256" key="3">
    <source>
        <dbReference type="SAM" id="MobiDB-lite"/>
    </source>
</evidence>
<reference evidence="4 5" key="1">
    <citation type="journal article" date="2014" name="Genome Biol. Evol.">
        <title>The secreted proteins of Achlya hypogyna and Thraustotheca clavata identify the ancestral oomycete secretome and reveal gene acquisitions by horizontal gene transfer.</title>
        <authorList>
            <person name="Misner I."/>
            <person name="Blouin N."/>
            <person name="Leonard G."/>
            <person name="Richards T.A."/>
            <person name="Lane C.E."/>
        </authorList>
    </citation>
    <scope>NUCLEOTIDE SEQUENCE [LARGE SCALE GENOMIC DNA]</scope>
    <source>
        <strain evidence="4 5">ATCC 34112</strain>
    </source>
</reference>
<keyword evidence="5" id="KW-1185">Reference proteome</keyword>
<dbReference type="Proteomes" id="UP000243217">
    <property type="component" value="Unassembled WGS sequence"/>
</dbReference>
<keyword evidence="2" id="KW-0802">TPR repeat</keyword>
<dbReference type="Gene3D" id="1.25.40.10">
    <property type="entry name" value="Tetratricopeptide repeat domain"/>
    <property type="match status" value="1"/>
</dbReference>
<evidence type="ECO:0000313" key="5">
    <source>
        <dbReference type="Proteomes" id="UP000243217"/>
    </source>
</evidence>